<evidence type="ECO:0000259" key="3">
    <source>
        <dbReference type="PROSITE" id="PS51782"/>
    </source>
</evidence>
<evidence type="ECO:0000313" key="5">
    <source>
        <dbReference type="Proteomes" id="UP001239085"/>
    </source>
</evidence>
<protein>
    <recommendedName>
        <fullName evidence="3">LysM domain-containing protein</fullName>
    </recommendedName>
</protein>
<feature type="region of interest" description="Disordered" evidence="1">
    <location>
        <begin position="37"/>
        <end position="70"/>
    </location>
</feature>
<name>A0ABU0PCD1_9MICO</name>
<dbReference type="Proteomes" id="UP001239085">
    <property type="component" value="Unassembled WGS sequence"/>
</dbReference>
<dbReference type="RefSeq" id="WP_307363161.1">
    <property type="nucleotide sequence ID" value="NZ_JAUSXK010000001.1"/>
</dbReference>
<feature type="transmembrane region" description="Helical" evidence="2">
    <location>
        <begin position="12"/>
        <end position="31"/>
    </location>
</feature>
<accession>A0ABU0PCD1</accession>
<dbReference type="PROSITE" id="PS51782">
    <property type="entry name" value="LYSM"/>
    <property type="match status" value="1"/>
</dbReference>
<keyword evidence="2" id="KW-1133">Transmembrane helix</keyword>
<evidence type="ECO:0000256" key="2">
    <source>
        <dbReference type="SAM" id="Phobius"/>
    </source>
</evidence>
<proteinExistence type="predicted"/>
<keyword evidence="2" id="KW-0812">Transmembrane</keyword>
<keyword evidence="5" id="KW-1185">Reference proteome</keyword>
<reference evidence="4 5" key="1">
    <citation type="submission" date="2023-07" db="EMBL/GenBank/DDBJ databases">
        <title>Comparative genomics of wheat-associated soil bacteria to identify genetic determinants of phenazine resistance.</title>
        <authorList>
            <person name="Mouncey N."/>
        </authorList>
    </citation>
    <scope>NUCLEOTIDE SEQUENCE [LARGE SCALE GENOMIC DNA]</scope>
    <source>
        <strain evidence="4 5">W2I7</strain>
    </source>
</reference>
<dbReference type="CDD" id="cd00118">
    <property type="entry name" value="LysM"/>
    <property type="match status" value="1"/>
</dbReference>
<comment type="caution">
    <text evidence="4">The sequence shown here is derived from an EMBL/GenBank/DDBJ whole genome shotgun (WGS) entry which is preliminary data.</text>
</comment>
<dbReference type="EMBL" id="JAUSXK010000001">
    <property type="protein sequence ID" value="MDQ0644984.1"/>
    <property type="molecule type" value="Genomic_DNA"/>
</dbReference>
<evidence type="ECO:0000313" key="4">
    <source>
        <dbReference type="EMBL" id="MDQ0644984.1"/>
    </source>
</evidence>
<evidence type="ECO:0000256" key="1">
    <source>
        <dbReference type="SAM" id="MobiDB-lite"/>
    </source>
</evidence>
<gene>
    <name evidence="4" type="ORF">QFZ46_003144</name>
</gene>
<sequence>MTLDTGAKIGTGISVIVIAGLIAFAVAPMLAGTSTPASAPTSAAVTASTAEPEPASASAPPAVPDTADVPQGYVDLGNGTFIPGGGPGDCTSSAWIEIASYDGKEMTVSMLGADLVDTGPREFAVGEVALDDEGRPMTYTVAPGDVLTRIADRFCIYNGGMLGTMNNYLPGNAIQPGDVLALHADYATDFVYPYPME</sequence>
<dbReference type="InterPro" id="IPR036779">
    <property type="entry name" value="LysM_dom_sf"/>
</dbReference>
<keyword evidence="2" id="KW-0472">Membrane</keyword>
<organism evidence="4 5">
    <name type="scientific">Microbacterium murale</name>
    <dbReference type="NCBI Taxonomy" id="1081040"/>
    <lineage>
        <taxon>Bacteria</taxon>
        <taxon>Bacillati</taxon>
        <taxon>Actinomycetota</taxon>
        <taxon>Actinomycetes</taxon>
        <taxon>Micrococcales</taxon>
        <taxon>Microbacteriaceae</taxon>
        <taxon>Microbacterium</taxon>
    </lineage>
</organism>
<dbReference type="Gene3D" id="3.10.350.10">
    <property type="entry name" value="LysM domain"/>
    <property type="match status" value="1"/>
</dbReference>
<dbReference type="InterPro" id="IPR018392">
    <property type="entry name" value="LysM"/>
</dbReference>
<feature type="domain" description="LysM" evidence="3">
    <location>
        <begin position="137"/>
        <end position="182"/>
    </location>
</feature>